<evidence type="ECO:0000313" key="2">
    <source>
        <dbReference type="Proteomes" id="UP000799118"/>
    </source>
</evidence>
<keyword evidence="2" id="KW-1185">Reference proteome</keyword>
<protein>
    <submittedName>
        <fullName evidence="1">Uncharacterized protein</fullName>
    </submittedName>
</protein>
<accession>A0A6A4I476</accession>
<proteinExistence type="predicted"/>
<dbReference type="Proteomes" id="UP000799118">
    <property type="component" value="Unassembled WGS sequence"/>
</dbReference>
<gene>
    <name evidence="1" type="ORF">BT96DRAFT_935018</name>
</gene>
<evidence type="ECO:0000313" key="1">
    <source>
        <dbReference type="EMBL" id="KAE9405301.1"/>
    </source>
</evidence>
<reference evidence="1" key="1">
    <citation type="journal article" date="2019" name="Environ. Microbiol.">
        <title>Fungal ecological strategies reflected in gene transcription - a case study of two litter decomposers.</title>
        <authorList>
            <person name="Barbi F."/>
            <person name="Kohler A."/>
            <person name="Barry K."/>
            <person name="Baskaran P."/>
            <person name="Daum C."/>
            <person name="Fauchery L."/>
            <person name="Ihrmark K."/>
            <person name="Kuo A."/>
            <person name="LaButti K."/>
            <person name="Lipzen A."/>
            <person name="Morin E."/>
            <person name="Grigoriev I.V."/>
            <person name="Henrissat B."/>
            <person name="Lindahl B."/>
            <person name="Martin F."/>
        </authorList>
    </citation>
    <scope>NUCLEOTIDE SEQUENCE</scope>
    <source>
        <strain evidence="1">JB14</strain>
    </source>
</reference>
<organism evidence="1 2">
    <name type="scientific">Gymnopus androsaceus JB14</name>
    <dbReference type="NCBI Taxonomy" id="1447944"/>
    <lineage>
        <taxon>Eukaryota</taxon>
        <taxon>Fungi</taxon>
        <taxon>Dikarya</taxon>
        <taxon>Basidiomycota</taxon>
        <taxon>Agaricomycotina</taxon>
        <taxon>Agaricomycetes</taxon>
        <taxon>Agaricomycetidae</taxon>
        <taxon>Agaricales</taxon>
        <taxon>Marasmiineae</taxon>
        <taxon>Omphalotaceae</taxon>
        <taxon>Gymnopus</taxon>
    </lineage>
</organism>
<dbReference type="EMBL" id="ML769410">
    <property type="protein sequence ID" value="KAE9405301.1"/>
    <property type="molecule type" value="Genomic_DNA"/>
</dbReference>
<name>A0A6A4I476_9AGAR</name>
<sequence length="122" mass="13964">MAATTWLVLVFHEGTAWMESDWERMNVALALGDFFLYLELIIINNHVSPTSTSLSNRSIHPMQDARRGQLRPSKQYLYVDLGYFSKCQIEGHTEGKINSDVQAMFSKWISFRNSEGVAHNPL</sequence>
<dbReference type="AlphaFoldDB" id="A0A6A4I476"/>